<feature type="compositionally biased region" description="Basic and acidic residues" evidence="1">
    <location>
        <begin position="171"/>
        <end position="218"/>
    </location>
</feature>
<evidence type="ECO:0000313" key="3">
    <source>
        <dbReference type="EMBL" id="KFD49434.1"/>
    </source>
</evidence>
<evidence type="ECO:0000256" key="1">
    <source>
        <dbReference type="SAM" id="MobiDB-lite"/>
    </source>
</evidence>
<proteinExistence type="predicted"/>
<evidence type="ECO:0000256" key="2">
    <source>
        <dbReference type="SAM" id="SignalP"/>
    </source>
</evidence>
<dbReference type="EMBL" id="KL363271">
    <property type="protein sequence ID" value="KFD49434.1"/>
    <property type="molecule type" value="Genomic_DNA"/>
</dbReference>
<feature type="compositionally biased region" description="Basic and acidic residues" evidence="1">
    <location>
        <begin position="238"/>
        <end position="251"/>
    </location>
</feature>
<accession>A0A085LWT8</accession>
<feature type="region of interest" description="Disordered" evidence="1">
    <location>
        <begin position="40"/>
        <end position="71"/>
    </location>
</feature>
<evidence type="ECO:0000313" key="5">
    <source>
        <dbReference type="Proteomes" id="UP000030764"/>
    </source>
</evidence>
<dbReference type="Proteomes" id="UP000030764">
    <property type="component" value="Unassembled WGS sequence"/>
</dbReference>
<keyword evidence="5" id="KW-1185">Reference proteome</keyword>
<keyword evidence="2" id="KW-0732">Signal</keyword>
<feature type="region of interest" description="Disordered" evidence="1">
    <location>
        <begin position="107"/>
        <end position="251"/>
    </location>
</feature>
<feature type="signal peptide" evidence="2">
    <location>
        <begin position="1"/>
        <end position="19"/>
    </location>
</feature>
<name>A0A085LWT8_9BILA</name>
<protein>
    <submittedName>
        <fullName evidence="3">Uncharacterized protein</fullName>
    </submittedName>
</protein>
<feature type="chain" id="PRO_5010405212" evidence="2">
    <location>
        <begin position="20"/>
        <end position="251"/>
    </location>
</feature>
<organism evidence="3 5">
    <name type="scientific">Trichuris suis</name>
    <name type="common">pig whipworm</name>
    <dbReference type="NCBI Taxonomy" id="68888"/>
    <lineage>
        <taxon>Eukaryota</taxon>
        <taxon>Metazoa</taxon>
        <taxon>Ecdysozoa</taxon>
        <taxon>Nematoda</taxon>
        <taxon>Enoplea</taxon>
        <taxon>Dorylaimia</taxon>
        <taxon>Trichinellida</taxon>
        <taxon>Trichuridae</taxon>
        <taxon>Trichuris</taxon>
    </lineage>
</organism>
<dbReference type="AlphaFoldDB" id="A0A085LWT8"/>
<dbReference type="EMBL" id="KL367569">
    <property type="protein sequence ID" value="KFD63649.1"/>
    <property type="molecule type" value="Genomic_DNA"/>
</dbReference>
<reference evidence="3 5" key="1">
    <citation type="journal article" date="2014" name="Nat. Genet.">
        <title>Genome and transcriptome of the porcine whipworm Trichuris suis.</title>
        <authorList>
            <person name="Jex A.R."/>
            <person name="Nejsum P."/>
            <person name="Schwarz E.M."/>
            <person name="Hu L."/>
            <person name="Young N.D."/>
            <person name="Hall R.S."/>
            <person name="Korhonen P.K."/>
            <person name="Liao S."/>
            <person name="Thamsborg S."/>
            <person name="Xia J."/>
            <person name="Xu P."/>
            <person name="Wang S."/>
            <person name="Scheerlinck J.P."/>
            <person name="Hofmann A."/>
            <person name="Sternberg P.W."/>
            <person name="Wang J."/>
            <person name="Gasser R.B."/>
        </authorList>
    </citation>
    <scope>NUCLEOTIDE SEQUENCE [LARGE SCALE GENOMIC DNA]</scope>
    <source>
        <strain evidence="4">DCEP-RM93F</strain>
        <strain evidence="3">DCEP-RM93M</strain>
    </source>
</reference>
<gene>
    <name evidence="3" type="ORF">M513_09701</name>
    <name evidence="4" type="ORF">M514_09701</name>
</gene>
<feature type="compositionally biased region" description="Basic and acidic residues" evidence="1">
    <location>
        <begin position="126"/>
        <end position="147"/>
    </location>
</feature>
<sequence>MHIGLLLLFSAVLIWGTYGRAFWWNKYATNSESEEMQYAWPPRQGKNQKDVHKKSKPSGGHDVPMNHGRSNVNQRMPWEQLEADLAGNQFARGDYGKHVPTSFDVESLFKPQPDEGWQWEDPDFQDWDKPSPPDKTKKDRTSGKHESNGPNQRQRFFWLAEKPHPRNGLSQERRIWVLESRSWDTRADQNKTDTKREQDKEKPMKRDIDKPKDRDSKAPIRSPVDKKKRIGDSSSLNEGRRSATAHERRKA</sequence>
<dbReference type="Proteomes" id="UP000030758">
    <property type="component" value="Unassembled WGS sequence"/>
</dbReference>
<evidence type="ECO:0000313" key="4">
    <source>
        <dbReference type="EMBL" id="KFD63649.1"/>
    </source>
</evidence>